<name>A0AAU2HDF8_9ACTN</name>
<evidence type="ECO:0000313" key="1">
    <source>
        <dbReference type="EMBL" id="WTU45562.1"/>
    </source>
</evidence>
<gene>
    <name evidence="1" type="ORF">OHV25_23195</name>
</gene>
<sequence length="77" mass="8401">MSRAELLELPVVIDLVTAARALGIGRTRAFELARRGEFPVPVLRVGATWRVPTAPLLATLGCSQYAIAVQDEREGRQ</sequence>
<evidence type="ECO:0008006" key="2">
    <source>
        <dbReference type="Google" id="ProtNLM"/>
    </source>
</evidence>
<proteinExistence type="predicted"/>
<dbReference type="EMBL" id="CP108253">
    <property type="protein sequence ID" value="WTU45562.1"/>
    <property type="molecule type" value="Genomic_DNA"/>
</dbReference>
<organism evidence="1">
    <name type="scientific">Streptomyces sp. NBC_00060</name>
    <dbReference type="NCBI Taxonomy" id="2975636"/>
    <lineage>
        <taxon>Bacteria</taxon>
        <taxon>Bacillati</taxon>
        <taxon>Actinomycetota</taxon>
        <taxon>Actinomycetes</taxon>
        <taxon>Kitasatosporales</taxon>
        <taxon>Streptomycetaceae</taxon>
        <taxon>Streptomyces</taxon>
    </lineage>
</organism>
<protein>
    <recommendedName>
        <fullName evidence="2">Helix-turn-helix domain-containing protein</fullName>
    </recommendedName>
</protein>
<reference evidence="1" key="1">
    <citation type="submission" date="2022-10" db="EMBL/GenBank/DDBJ databases">
        <title>The complete genomes of actinobacterial strains from the NBC collection.</title>
        <authorList>
            <person name="Joergensen T.S."/>
            <person name="Alvarez Arevalo M."/>
            <person name="Sterndorff E.B."/>
            <person name="Faurdal D."/>
            <person name="Vuksanovic O."/>
            <person name="Mourched A.-S."/>
            <person name="Charusanti P."/>
            <person name="Shaw S."/>
            <person name="Blin K."/>
            <person name="Weber T."/>
        </authorList>
    </citation>
    <scope>NUCLEOTIDE SEQUENCE</scope>
    <source>
        <strain evidence="1">NBC_00060</strain>
    </source>
</reference>
<accession>A0AAU2HDF8</accession>
<dbReference type="AlphaFoldDB" id="A0AAU2HDF8"/>